<feature type="region of interest" description="Disordered" evidence="2">
    <location>
        <begin position="231"/>
        <end position="267"/>
    </location>
</feature>
<evidence type="ECO:0000313" key="5">
    <source>
        <dbReference type="Proteomes" id="UP000826234"/>
    </source>
</evidence>
<dbReference type="SMART" id="SM00431">
    <property type="entry name" value="SCAN"/>
    <property type="match status" value="2"/>
</dbReference>
<dbReference type="PANTHER" id="PTHR45935">
    <property type="entry name" value="PROTEIN ZBED8-RELATED"/>
    <property type="match status" value="1"/>
</dbReference>
<name>A0ABQ7TLK2_PHRPL</name>
<accession>A0ABQ7TLK2</accession>
<comment type="caution">
    <text evidence="4">The sequence shown here is derived from an EMBL/GenBank/DDBJ whole genome shotgun (WGS) entry which is preliminary data.</text>
</comment>
<evidence type="ECO:0000256" key="2">
    <source>
        <dbReference type="SAM" id="MobiDB-lite"/>
    </source>
</evidence>
<dbReference type="PANTHER" id="PTHR45935:SF15">
    <property type="entry name" value="SCAN BOX DOMAIN-CONTAINING PROTEIN"/>
    <property type="match status" value="1"/>
</dbReference>
<feature type="compositionally biased region" description="Basic and acidic residues" evidence="2">
    <location>
        <begin position="231"/>
        <end position="247"/>
    </location>
</feature>
<evidence type="ECO:0000256" key="1">
    <source>
        <dbReference type="ARBA" id="ARBA00023242"/>
    </source>
</evidence>
<organism evidence="4 5">
    <name type="scientific">Phrynosoma platyrhinos</name>
    <name type="common">Desert horned lizard</name>
    <dbReference type="NCBI Taxonomy" id="52577"/>
    <lineage>
        <taxon>Eukaryota</taxon>
        <taxon>Metazoa</taxon>
        <taxon>Chordata</taxon>
        <taxon>Craniata</taxon>
        <taxon>Vertebrata</taxon>
        <taxon>Euteleostomi</taxon>
        <taxon>Lepidosauria</taxon>
        <taxon>Squamata</taxon>
        <taxon>Bifurcata</taxon>
        <taxon>Unidentata</taxon>
        <taxon>Episquamata</taxon>
        <taxon>Toxicofera</taxon>
        <taxon>Iguania</taxon>
        <taxon>Phrynosomatidae</taxon>
        <taxon>Phrynosomatinae</taxon>
        <taxon>Phrynosoma</taxon>
    </lineage>
</organism>
<dbReference type="PROSITE" id="PS50804">
    <property type="entry name" value="SCAN_BOX"/>
    <property type="match status" value="2"/>
</dbReference>
<keyword evidence="1" id="KW-0539">Nucleus</keyword>
<dbReference type="CDD" id="cd07936">
    <property type="entry name" value="SCAN"/>
    <property type="match status" value="2"/>
</dbReference>
<dbReference type="EMBL" id="JAIPUX010000439">
    <property type="protein sequence ID" value="KAH0630558.1"/>
    <property type="molecule type" value="Genomic_DNA"/>
</dbReference>
<feature type="compositionally biased region" description="Basic and acidic residues" evidence="2">
    <location>
        <begin position="354"/>
        <end position="366"/>
    </location>
</feature>
<feature type="domain" description="SCAN box" evidence="3">
    <location>
        <begin position="145"/>
        <end position="223"/>
    </location>
</feature>
<dbReference type="Proteomes" id="UP000826234">
    <property type="component" value="Unassembled WGS sequence"/>
</dbReference>
<dbReference type="InterPro" id="IPR038269">
    <property type="entry name" value="SCAN_sf"/>
</dbReference>
<protein>
    <recommendedName>
        <fullName evidence="3">SCAN box domain-containing protein</fullName>
    </recommendedName>
</protein>
<gene>
    <name evidence="4" type="ORF">JD844_013732</name>
</gene>
<feature type="domain" description="SCAN box" evidence="3">
    <location>
        <begin position="415"/>
        <end position="493"/>
    </location>
</feature>
<dbReference type="Pfam" id="PF02023">
    <property type="entry name" value="SCAN"/>
    <property type="match status" value="2"/>
</dbReference>
<evidence type="ECO:0000313" key="4">
    <source>
        <dbReference type="EMBL" id="KAH0630558.1"/>
    </source>
</evidence>
<dbReference type="InterPro" id="IPR050916">
    <property type="entry name" value="SCAN-C2H2_zinc_finger"/>
</dbReference>
<feature type="region of interest" description="Disordered" evidence="2">
    <location>
        <begin position="343"/>
        <end position="374"/>
    </location>
</feature>
<evidence type="ECO:0000259" key="3">
    <source>
        <dbReference type="PROSITE" id="PS50804"/>
    </source>
</evidence>
<dbReference type="SUPFAM" id="SSF47353">
    <property type="entry name" value="Retrovirus capsid dimerization domain-like"/>
    <property type="match status" value="2"/>
</dbReference>
<dbReference type="Gene3D" id="1.10.4020.10">
    <property type="entry name" value="DNA breaking-rejoining enzymes"/>
    <property type="match status" value="2"/>
</dbReference>
<feature type="region of interest" description="Disordered" evidence="2">
    <location>
        <begin position="537"/>
        <end position="566"/>
    </location>
</feature>
<reference evidence="4 5" key="1">
    <citation type="journal article" date="2022" name="Gigascience">
        <title>A chromosome-level genome assembly and annotation of the desert horned lizard, Phrynosoma platyrhinos, provides insight into chromosomal rearrangements among reptiles.</title>
        <authorList>
            <person name="Koochekian N."/>
            <person name="Ascanio A."/>
            <person name="Farleigh K."/>
            <person name="Card D.C."/>
            <person name="Schield D.R."/>
            <person name="Castoe T.A."/>
            <person name="Jezkova T."/>
        </authorList>
    </citation>
    <scope>NUCLEOTIDE SEQUENCE [LARGE SCALE GENOMIC DNA]</scope>
    <source>
        <strain evidence="4">NK-2021</strain>
    </source>
</reference>
<keyword evidence="5" id="KW-1185">Reference proteome</keyword>
<sequence length="831" mass="93556">MSTDQELEGGQAKLRKATSEILPECLIEQPGWGTSLEPGKGIQERWEAQWQEFLETLQPLHTGWKSQVTGESAPWEDAKAFLASFEQVAKACRWPREEWAARLRPALSGEAEDAFRTLDARDQEDYEKVKAAILRGDALRMEMQRQHFRQFCCPAVEDPRKIHSQLQELCHRWLKPERRSKEQILELLILEQFLASLPPDLQGWIRAGGPESCSQAIALVEDFIMNQQEAERRKWQGPLKEEHLDSPDKEEESSDAAMGESYKEATQNGDAEISVLGSGMKCLSHADSSLPPEGEEMVHADVKEEPMDPNESGMSLQIVQRGLTPSGQQTVVWQVLQENGRKVESLGGGKRSKVKLENPADGRTESEDTPETAPHIIQENGPEADMQEIPEDQEDYGKVKAAILRGDALRMEMQRQHFRQFCCLEVEDPRRVYSQLQELCHQWLKPEKRSKEQILELLILEQFLAVLPLEIQSWIREGGPETCAQAVALVEDFLMNQREAEAGKWQGPLQEVCLSSQEAEEDPMGEPEKQIYKEAKRNGSGIKCKSHSSSLLPAENQGMAEAGPSEGPVNIKETGASLHVVEPALIQPGQRTMFWQVLQEEGGNTNPLGDKKGSKFKMESSRYGGNELAEMPRTRSEITQGNVPVTAEMHKERCDGKRTWIKMENPPLGEPLPEETPRMLEEASPWSFPVTSENHKQRWGSNGQQEKKLPVEGENECSEFAEGLLAGVNKSYAMQTEEGKFLFSKHNKKYPYKSGLVTMHTRENPYTCPSLAETSQRKGYVGIAQLKGKAKLRHAHFDCLSLPSSLGENLHGSKSDISQSRYVHEQIVLLV</sequence>
<proteinExistence type="predicted"/>
<dbReference type="InterPro" id="IPR003309">
    <property type="entry name" value="SCAN_dom"/>
</dbReference>